<proteinExistence type="predicted"/>
<accession>A0A8T1TTX0</accession>
<dbReference type="Proteomes" id="UP000688947">
    <property type="component" value="Unassembled WGS sequence"/>
</dbReference>
<organism evidence="1 2">
    <name type="scientific">Phytophthora cactorum</name>
    <dbReference type="NCBI Taxonomy" id="29920"/>
    <lineage>
        <taxon>Eukaryota</taxon>
        <taxon>Sar</taxon>
        <taxon>Stramenopiles</taxon>
        <taxon>Oomycota</taxon>
        <taxon>Peronosporomycetes</taxon>
        <taxon>Peronosporales</taxon>
        <taxon>Peronosporaceae</taxon>
        <taxon>Phytophthora</taxon>
    </lineage>
</organism>
<reference evidence="1" key="1">
    <citation type="submission" date="2021-01" db="EMBL/GenBank/DDBJ databases">
        <title>Phytophthora aleatoria, a newly-described species from Pinus radiata is distinct from Phytophthora cactorum isolates based on comparative genomics.</title>
        <authorList>
            <person name="Mcdougal R."/>
            <person name="Panda P."/>
            <person name="Williams N."/>
            <person name="Studholme D.J."/>
        </authorList>
    </citation>
    <scope>NUCLEOTIDE SEQUENCE</scope>
    <source>
        <strain evidence="1">NZFS 3830</strain>
    </source>
</reference>
<name>A0A8T1TTX0_9STRA</name>
<sequence length="137" mass="15291">MIPFGSVPYSSLLAFCGGLSLDDNCMGHGIALLQRENPNVGVVNPLFMRFDLREQQHTAIKADNPFVETNKISLFGEMCTLLTIKRETRSRQPDGSSCGVAVLTFFECFLSGIAIPDKPSLPLMRFLRLRYMLKCLT</sequence>
<gene>
    <name evidence="1" type="ORF">JG687_00017175</name>
</gene>
<dbReference type="EMBL" id="JAENGZ010001923">
    <property type="protein sequence ID" value="KAG6945626.1"/>
    <property type="molecule type" value="Genomic_DNA"/>
</dbReference>
<comment type="caution">
    <text evidence="1">The sequence shown here is derived from an EMBL/GenBank/DDBJ whole genome shotgun (WGS) entry which is preliminary data.</text>
</comment>
<protein>
    <recommendedName>
        <fullName evidence="3">Ulp1 protease family, C-terminal catalytic domain</fullName>
    </recommendedName>
</protein>
<evidence type="ECO:0000313" key="1">
    <source>
        <dbReference type="EMBL" id="KAG6945626.1"/>
    </source>
</evidence>
<dbReference type="OrthoDB" id="124760at2759"/>
<evidence type="ECO:0000313" key="2">
    <source>
        <dbReference type="Proteomes" id="UP000688947"/>
    </source>
</evidence>
<dbReference type="AlphaFoldDB" id="A0A8T1TTX0"/>
<evidence type="ECO:0008006" key="3">
    <source>
        <dbReference type="Google" id="ProtNLM"/>
    </source>
</evidence>